<dbReference type="Proteomes" id="UP000019487">
    <property type="component" value="Unassembled WGS sequence"/>
</dbReference>
<feature type="region of interest" description="Disordered" evidence="1">
    <location>
        <begin position="50"/>
        <end position="117"/>
    </location>
</feature>
<gene>
    <name evidence="2" type="ORF">SBOR_8632</name>
</gene>
<proteinExistence type="predicted"/>
<sequence length="117" mass="12195">MVGSTNDEEVLNAARILLAINASEPSPAPGSKGENAASTAAAMILLAINASRPEEGASPAQRSRKETATSTAGEAEASRSRSDSSGSGSRTPRAYERQYINAKRGADGKRAPPKRRR</sequence>
<evidence type="ECO:0000313" key="2">
    <source>
        <dbReference type="EMBL" id="ESZ90998.1"/>
    </source>
</evidence>
<organism evidence="2 3">
    <name type="scientific">Sclerotinia borealis (strain F-4128)</name>
    <dbReference type="NCBI Taxonomy" id="1432307"/>
    <lineage>
        <taxon>Eukaryota</taxon>
        <taxon>Fungi</taxon>
        <taxon>Dikarya</taxon>
        <taxon>Ascomycota</taxon>
        <taxon>Pezizomycotina</taxon>
        <taxon>Leotiomycetes</taxon>
        <taxon>Helotiales</taxon>
        <taxon>Sclerotiniaceae</taxon>
        <taxon>Sclerotinia</taxon>
    </lineage>
</organism>
<name>W9C5J2_SCLBF</name>
<dbReference type="HOGENOM" id="CLU_2086188_0_0_1"/>
<keyword evidence="3" id="KW-1185">Reference proteome</keyword>
<evidence type="ECO:0000256" key="1">
    <source>
        <dbReference type="SAM" id="MobiDB-lite"/>
    </source>
</evidence>
<dbReference type="EMBL" id="AYSA01000555">
    <property type="protein sequence ID" value="ESZ90998.1"/>
    <property type="molecule type" value="Genomic_DNA"/>
</dbReference>
<dbReference type="AlphaFoldDB" id="W9C5J2"/>
<protein>
    <submittedName>
        <fullName evidence="2">Uncharacterized protein</fullName>
    </submittedName>
</protein>
<comment type="caution">
    <text evidence="2">The sequence shown here is derived from an EMBL/GenBank/DDBJ whole genome shotgun (WGS) entry which is preliminary data.</text>
</comment>
<accession>W9C5J2</accession>
<evidence type="ECO:0000313" key="3">
    <source>
        <dbReference type="Proteomes" id="UP000019487"/>
    </source>
</evidence>
<reference evidence="2 3" key="1">
    <citation type="journal article" date="2014" name="Genome Announc.">
        <title>Draft genome sequence of Sclerotinia borealis, a psychrophilic plant pathogenic fungus.</title>
        <authorList>
            <person name="Mardanov A.V."/>
            <person name="Beletsky A.V."/>
            <person name="Kadnikov V.V."/>
            <person name="Ignatov A.N."/>
            <person name="Ravin N.V."/>
        </authorList>
    </citation>
    <scope>NUCLEOTIDE SEQUENCE [LARGE SCALE GENOMIC DNA]</scope>
    <source>
        <strain evidence="3">F-4157</strain>
    </source>
</reference>